<organism evidence="1 2">
    <name type="scientific">Coemansia nantahalensis</name>
    <dbReference type="NCBI Taxonomy" id="2789366"/>
    <lineage>
        <taxon>Eukaryota</taxon>
        <taxon>Fungi</taxon>
        <taxon>Fungi incertae sedis</taxon>
        <taxon>Zoopagomycota</taxon>
        <taxon>Kickxellomycotina</taxon>
        <taxon>Kickxellomycetes</taxon>
        <taxon>Kickxellales</taxon>
        <taxon>Kickxellaceae</taxon>
        <taxon>Coemansia</taxon>
    </lineage>
</organism>
<reference evidence="1" key="1">
    <citation type="submission" date="2022-07" db="EMBL/GenBank/DDBJ databases">
        <title>Phylogenomic reconstructions and comparative analyses of Kickxellomycotina fungi.</title>
        <authorList>
            <person name="Reynolds N.K."/>
            <person name="Stajich J.E."/>
            <person name="Barry K."/>
            <person name="Grigoriev I.V."/>
            <person name="Crous P."/>
            <person name="Smith M.E."/>
        </authorList>
    </citation>
    <scope>NUCLEOTIDE SEQUENCE</scope>
    <source>
        <strain evidence="1">CBS 109366</strain>
    </source>
</reference>
<proteinExistence type="predicted"/>
<evidence type="ECO:0000313" key="1">
    <source>
        <dbReference type="EMBL" id="KAJ2770111.1"/>
    </source>
</evidence>
<accession>A0ACC1JZ40</accession>
<sequence length="403" mass="45227">MFASQFNLRFAWGLTQYRNEARACLFVNSGAIASHAMDLRTPAGRGELVQLLVDWSLCELHQLGVDPTIRYRSDLRCWQIDVHDTTDPTPADEVGIDVDDGGRAFRTVPHYVNQIYVAADRLFGRHTRCFPATATEPVSADAPLMEDVLLKDSWTYVESEGRIVGELGEVEFHRRIRPTAQDDDARRFLPTMTCGGAVRISRGGAYTVETTDTVLGEALRDVLRTGPDGFRFHYAHMRMASFPIAKRLRSITSVYEMIVVAADVLDAVWFLYDRHQILHRDLSDNNVMVQDREGGRNCGLLIDLDNAILNTAETIDTRRIRTGTPPFLSVANIEQMGVRPALVDELEALLYLLIWLGVWGCTCMNRGRVLFEDFRAVLREYADIAQTRLDNPGAAQGMDTASA</sequence>
<keyword evidence="2" id="KW-1185">Reference proteome</keyword>
<dbReference type="Proteomes" id="UP001140234">
    <property type="component" value="Unassembled WGS sequence"/>
</dbReference>
<comment type="caution">
    <text evidence="1">The sequence shown here is derived from an EMBL/GenBank/DDBJ whole genome shotgun (WGS) entry which is preliminary data.</text>
</comment>
<name>A0ACC1JZ40_9FUNG</name>
<evidence type="ECO:0000313" key="2">
    <source>
        <dbReference type="Proteomes" id="UP001140234"/>
    </source>
</evidence>
<protein>
    <submittedName>
        <fullName evidence="1">Uncharacterized protein</fullName>
    </submittedName>
</protein>
<dbReference type="EMBL" id="JANBUJ010000794">
    <property type="protein sequence ID" value="KAJ2770111.1"/>
    <property type="molecule type" value="Genomic_DNA"/>
</dbReference>
<gene>
    <name evidence="1" type="ORF">IWQ57_002808</name>
</gene>